<feature type="region of interest" description="Disordered" evidence="1">
    <location>
        <begin position="1"/>
        <end position="32"/>
    </location>
</feature>
<name>A0A4Y2J5F4_ARAVE</name>
<feature type="compositionally biased region" description="Basic and acidic residues" evidence="1">
    <location>
        <begin position="8"/>
        <end position="31"/>
    </location>
</feature>
<comment type="caution">
    <text evidence="2">The sequence shown here is derived from an EMBL/GenBank/DDBJ whole genome shotgun (WGS) entry which is preliminary data.</text>
</comment>
<dbReference type="AlphaFoldDB" id="A0A4Y2J5F4"/>
<evidence type="ECO:0000256" key="1">
    <source>
        <dbReference type="SAM" id="MobiDB-lite"/>
    </source>
</evidence>
<sequence>MTHSVIKGKNDPSGRENALSEKPKPPMEGEPMKGLCVEISLGKSGRGEGEGPVLKAERGVGVGSQRPVVRYGSIVNDSPKWIDLIG</sequence>
<organism evidence="2 3">
    <name type="scientific">Araneus ventricosus</name>
    <name type="common">Orbweaver spider</name>
    <name type="synonym">Epeira ventricosa</name>
    <dbReference type="NCBI Taxonomy" id="182803"/>
    <lineage>
        <taxon>Eukaryota</taxon>
        <taxon>Metazoa</taxon>
        <taxon>Ecdysozoa</taxon>
        <taxon>Arthropoda</taxon>
        <taxon>Chelicerata</taxon>
        <taxon>Arachnida</taxon>
        <taxon>Araneae</taxon>
        <taxon>Araneomorphae</taxon>
        <taxon>Entelegynae</taxon>
        <taxon>Araneoidea</taxon>
        <taxon>Araneidae</taxon>
        <taxon>Araneus</taxon>
    </lineage>
</organism>
<reference evidence="2 3" key="1">
    <citation type="journal article" date="2019" name="Sci. Rep.">
        <title>Orb-weaving spider Araneus ventricosus genome elucidates the spidroin gene catalogue.</title>
        <authorList>
            <person name="Kono N."/>
            <person name="Nakamura H."/>
            <person name="Ohtoshi R."/>
            <person name="Moran D.A.P."/>
            <person name="Shinohara A."/>
            <person name="Yoshida Y."/>
            <person name="Fujiwara M."/>
            <person name="Mori M."/>
            <person name="Tomita M."/>
            <person name="Arakawa K."/>
        </authorList>
    </citation>
    <scope>NUCLEOTIDE SEQUENCE [LARGE SCALE GENOMIC DNA]</scope>
</reference>
<dbReference type="EMBL" id="BGPR01003157">
    <property type="protein sequence ID" value="GBM84406.1"/>
    <property type="molecule type" value="Genomic_DNA"/>
</dbReference>
<gene>
    <name evidence="2" type="ORF">AVEN_186018_1</name>
</gene>
<protein>
    <submittedName>
        <fullName evidence="2">Uncharacterized protein</fullName>
    </submittedName>
</protein>
<dbReference type="Proteomes" id="UP000499080">
    <property type="component" value="Unassembled WGS sequence"/>
</dbReference>
<accession>A0A4Y2J5F4</accession>
<evidence type="ECO:0000313" key="2">
    <source>
        <dbReference type="EMBL" id="GBM84406.1"/>
    </source>
</evidence>
<proteinExistence type="predicted"/>
<evidence type="ECO:0000313" key="3">
    <source>
        <dbReference type="Proteomes" id="UP000499080"/>
    </source>
</evidence>
<keyword evidence="3" id="KW-1185">Reference proteome</keyword>